<sequence length="282" mass="29868">MGNASVKEGAANAAMKQSAPKPGWEAGLCNVPKMLACCGDVRPDPNVQKRKPENGLPQQGGFYNVQQYYYLRSQPPPPPEGVDVAASRPPPTGAPSVGVDAAAPQPPHAAASVPQAKPNIAPAPKPSSDGTMASIPKSNGRAETTPASPTEEQSLYLAMVVAATVEVKSNMSVDHLKEHVRDVMMKMTEARSAGMGSPPSEEQKQKIQREVADALSAKVEMAVATATGHSVEPDASLQVLHDLETRMQRTLNGPHAHERMPEAVELREGLARIRGMIAVREG</sequence>
<feature type="region of interest" description="Disordered" evidence="1">
    <location>
        <begin position="1"/>
        <end position="24"/>
    </location>
</feature>
<reference evidence="2 3" key="1">
    <citation type="journal article" date="2024" name="Science">
        <title>Giant polyketide synthase enzymes in the biosynthesis of giant marine polyether toxins.</title>
        <authorList>
            <person name="Fallon T.R."/>
            <person name="Shende V.V."/>
            <person name="Wierzbicki I.H."/>
            <person name="Pendleton A.L."/>
            <person name="Watervoot N.F."/>
            <person name="Auber R.P."/>
            <person name="Gonzalez D.J."/>
            <person name="Wisecaver J.H."/>
            <person name="Moore B.S."/>
        </authorList>
    </citation>
    <scope>NUCLEOTIDE SEQUENCE [LARGE SCALE GENOMIC DNA]</scope>
    <source>
        <strain evidence="2 3">12B1</strain>
    </source>
</reference>
<comment type="caution">
    <text evidence="2">The sequence shown here is derived from an EMBL/GenBank/DDBJ whole genome shotgun (WGS) entry which is preliminary data.</text>
</comment>
<protein>
    <recommendedName>
        <fullName evidence="4">BAG domain-containing protein</fullName>
    </recommendedName>
</protein>
<keyword evidence="3" id="KW-1185">Reference proteome</keyword>
<organism evidence="2 3">
    <name type="scientific">Prymnesium parvum</name>
    <name type="common">Toxic golden alga</name>
    <dbReference type="NCBI Taxonomy" id="97485"/>
    <lineage>
        <taxon>Eukaryota</taxon>
        <taxon>Haptista</taxon>
        <taxon>Haptophyta</taxon>
        <taxon>Prymnesiophyceae</taxon>
        <taxon>Prymnesiales</taxon>
        <taxon>Prymnesiaceae</taxon>
        <taxon>Prymnesium</taxon>
    </lineage>
</organism>
<name>A0AB34JR84_PRYPA</name>
<feature type="region of interest" description="Disordered" evidence="1">
    <location>
        <begin position="41"/>
        <end position="60"/>
    </location>
</feature>
<evidence type="ECO:0000313" key="2">
    <source>
        <dbReference type="EMBL" id="KAL1523282.1"/>
    </source>
</evidence>
<feature type="region of interest" description="Disordered" evidence="1">
    <location>
        <begin position="70"/>
        <end position="151"/>
    </location>
</feature>
<accession>A0AB34JR84</accession>
<dbReference type="EMBL" id="JBGBPQ010000006">
    <property type="protein sequence ID" value="KAL1523282.1"/>
    <property type="molecule type" value="Genomic_DNA"/>
</dbReference>
<evidence type="ECO:0000256" key="1">
    <source>
        <dbReference type="SAM" id="MobiDB-lite"/>
    </source>
</evidence>
<dbReference type="Proteomes" id="UP001515480">
    <property type="component" value="Unassembled WGS sequence"/>
</dbReference>
<dbReference type="AlphaFoldDB" id="A0AB34JR84"/>
<evidence type="ECO:0008006" key="4">
    <source>
        <dbReference type="Google" id="ProtNLM"/>
    </source>
</evidence>
<feature type="compositionally biased region" description="Polar residues" evidence="1">
    <location>
        <begin position="141"/>
        <end position="151"/>
    </location>
</feature>
<proteinExistence type="predicted"/>
<gene>
    <name evidence="2" type="ORF">AB1Y20_018232</name>
</gene>
<evidence type="ECO:0000313" key="3">
    <source>
        <dbReference type="Proteomes" id="UP001515480"/>
    </source>
</evidence>